<keyword evidence="3" id="KW-1185">Reference proteome</keyword>
<accession>A0A3L8SH29</accession>
<protein>
    <submittedName>
        <fullName evidence="2">Uncharacterized protein</fullName>
    </submittedName>
</protein>
<comment type="caution">
    <text evidence="2">The sequence shown here is derived from an EMBL/GenBank/DDBJ whole genome shotgun (WGS) entry which is preliminary data.</text>
</comment>
<evidence type="ECO:0000313" key="2">
    <source>
        <dbReference type="EMBL" id="RLW01508.1"/>
    </source>
</evidence>
<feature type="region of interest" description="Disordered" evidence="1">
    <location>
        <begin position="141"/>
        <end position="161"/>
    </location>
</feature>
<proteinExistence type="predicted"/>
<reference evidence="2 3" key="1">
    <citation type="journal article" date="2018" name="Proc. R. Soc. B">
        <title>A non-coding region near Follistatin controls head colour polymorphism in the Gouldian finch.</title>
        <authorList>
            <person name="Toomey M.B."/>
            <person name="Marques C.I."/>
            <person name="Andrade P."/>
            <person name="Araujo P.M."/>
            <person name="Sabatino S."/>
            <person name="Gazda M.A."/>
            <person name="Afonso S."/>
            <person name="Lopes R.J."/>
            <person name="Corbo J.C."/>
            <person name="Carneiro M."/>
        </authorList>
    </citation>
    <scope>NUCLEOTIDE SEQUENCE [LARGE SCALE GENOMIC DNA]</scope>
    <source>
        <strain evidence="2">Red01</strain>
        <tissue evidence="2">Muscle</tissue>
    </source>
</reference>
<sequence>MCQSKQPKEQTAQKNPCLHQRAELCRCSARRGARKAEPRLQAVLGRAVRCTLSQTPAISDQEKRRKFPPGLFSSLSPVPQPRSLRRAEAVLAVVSLISSGGSSASPAPHADLHFAAFVDCEEIVIHSHGLEQRWFLSSFLPPPSSHTPGESPRMVPQGRTR</sequence>
<dbReference type="AlphaFoldDB" id="A0A3L8SH29"/>
<name>A0A3L8SH29_CHLGU</name>
<feature type="region of interest" description="Disordered" evidence="1">
    <location>
        <begin position="59"/>
        <end position="79"/>
    </location>
</feature>
<evidence type="ECO:0000313" key="3">
    <source>
        <dbReference type="Proteomes" id="UP000276834"/>
    </source>
</evidence>
<dbReference type="Proteomes" id="UP000276834">
    <property type="component" value="Unassembled WGS sequence"/>
</dbReference>
<gene>
    <name evidence="2" type="ORF">DV515_00007827</name>
</gene>
<dbReference type="EMBL" id="QUSF01000022">
    <property type="protein sequence ID" value="RLW01508.1"/>
    <property type="molecule type" value="Genomic_DNA"/>
</dbReference>
<evidence type="ECO:0000256" key="1">
    <source>
        <dbReference type="SAM" id="MobiDB-lite"/>
    </source>
</evidence>
<organism evidence="2 3">
    <name type="scientific">Chloebia gouldiae</name>
    <name type="common">Gouldian finch</name>
    <name type="synonym">Erythrura gouldiae</name>
    <dbReference type="NCBI Taxonomy" id="44316"/>
    <lineage>
        <taxon>Eukaryota</taxon>
        <taxon>Metazoa</taxon>
        <taxon>Chordata</taxon>
        <taxon>Craniata</taxon>
        <taxon>Vertebrata</taxon>
        <taxon>Euteleostomi</taxon>
        <taxon>Archelosauria</taxon>
        <taxon>Archosauria</taxon>
        <taxon>Dinosauria</taxon>
        <taxon>Saurischia</taxon>
        <taxon>Theropoda</taxon>
        <taxon>Coelurosauria</taxon>
        <taxon>Aves</taxon>
        <taxon>Neognathae</taxon>
        <taxon>Neoaves</taxon>
        <taxon>Telluraves</taxon>
        <taxon>Australaves</taxon>
        <taxon>Passeriformes</taxon>
        <taxon>Passeroidea</taxon>
        <taxon>Passeridae</taxon>
        <taxon>Chloebia</taxon>
    </lineage>
</organism>